<keyword evidence="5" id="KW-0997">Cell inner membrane</keyword>
<dbReference type="KEGG" id="mik:FOE78_12935"/>
<organism evidence="11 12">
    <name type="scientific">Microlunatus elymi</name>
    <dbReference type="NCBI Taxonomy" id="2596828"/>
    <lineage>
        <taxon>Bacteria</taxon>
        <taxon>Bacillati</taxon>
        <taxon>Actinomycetota</taxon>
        <taxon>Actinomycetes</taxon>
        <taxon>Propionibacteriales</taxon>
        <taxon>Propionibacteriaceae</taxon>
        <taxon>Microlunatus</taxon>
    </lineage>
</organism>
<comment type="subcellular location">
    <subcellularLocation>
        <location evidence="1">Cell membrane</location>
        <topology evidence="1">Peripheral membrane protein</topology>
    </subcellularLocation>
</comment>
<keyword evidence="4" id="KW-1003">Cell membrane</keyword>
<sequence>MTETVSVRSAEDTDDDAIISVRDLEVGFPTALGLVRALNGVSFDIPRGKVVGIVGESGCGKSVTARALMQIIERPGQITAGTIDFHRAARAAGNGKQSELLPDDDSELKAAKSDTGGVDISKLDPRGPTMRSIRGAEIAMIFQEPMTSLNPVYTIGSQIEEAILLHQTRDKKVAQQQAVDMLRQVGMPNPERIAKSYPHELSGGMRQRAMIAMALSCHPALLIADEPTTALDVTTEAQILSLMRKLKDEIGMSIMFITHSMGVVAQLCDEVIVMYLGRVVERASVDEIFYAPKHPYTRALLRSIPRIGTSTGTKLEVIKGSIPDPYSKVSGCTFHPRCPEFMPGLCDTVIPVETVLAGPTRHGVRCHLYTEEGQAVKQAEIESEASSVKAEA</sequence>
<dbReference type="Gene3D" id="3.40.50.300">
    <property type="entry name" value="P-loop containing nucleotide triphosphate hydrolases"/>
    <property type="match status" value="1"/>
</dbReference>
<dbReference type="PANTHER" id="PTHR43297">
    <property type="entry name" value="OLIGOPEPTIDE TRANSPORT ATP-BINDING PROTEIN APPD"/>
    <property type="match status" value="1"/>
</dbReference>
<accession>A0A516Q0G7</accession>
<evidence type="ECO:0000313" key="11">
    <source>
        <dbReference type="EMBL" id="QDP96691.1"/>
    </source>
</evidence>
<dbReference type="Pfam" id="PF00005">
    <property type="entry name" value="ABC_tran"/>
    <property type="match status" value="1"/>
</dbReference>
<dbReference type="GO" id="GO:0016887">
    <property type="term" value="F:ATP hydrolysis activity"/>
    <property type="evidence" value="ECO:0007669"/>
    <property type="project" value="InterPro"/>
</dbReference>
<name>A0A516Q0G7_9ACTN</name>
<dbReference type="InterPro" id="IPR017871">
    <property type="entry name" value="ABC_transporter-like_CS"/>
</dbReference>
<dbReference type="PROSITE" id="PS50893">
    <property type="entry name" value="ABC_TRANSPORTER_2"/>
    <property type="match status" value="1"/>
</dbReference>
<evidence type="ECO:0000313" key="12">
    <source>
        <dbReference type="Proteomes" id="UP000319263"/>
    </source>
</evidence>
<dbReference type="NCBIfam" id="TIGR01727">
    <property type="entry name" value="oligo_HPY"/>
    <property type="match status" value="1"/>
</dbReference>
<dbReference type="GO" id="GO:0005886">
    <property type="term" value="C:plasma membrane"/>
    <property type="evidence" value="ECO:0007669"/>
    <property type="project" value="UniProtKB-SubCell"/>
</dbReference>
<gene>
    <name evidence="11" type="ORF">FOE78_12935</name>
</gene>
<dbReference type="RefSeq" id="WP_143986653.1">
    <property type="nucleotide sequence ID" value="NZ_CP041692.1"/>
</dbReference>
<proteinExistence type="inferred from homology"/>
<dbReference type="GO" id="GO:0005524">
    <property type="term" value="F:ATP binding"/>
    <property type="evidence" value="ECO:0007669"/>
    <property type="project" value="UniProtKB-KW"/>
</dbReference>
<evidence type="ECO:0000256" key="7">
    <source>
        <dbReference type="ARBA" id="ARBA00022840"/>
    </source>
</evidence>
<comment type="similarity">
    <text evidence="2">Belongs to the ABC transporter superfamily.</text>
</comment>
<dbReference type="AlphaFoldDB" id="A0A516Q0G7"/>
<dbReference type="PROSITE" id="PS00211">
    <property type="entry name" value="ABC_TRANSPORTER_1"/>
    <property type="match status" value="1"/>
</dbReference>
<dbReference type="InterPro" id="IPR003593">
    <property type="entry name" value="AAA+_ATPase"/>
</dbReference>
<evidence type="ECO:0000256" key="1">
    <source>
        <dbReference type="ARBA" id="ARBA00004202"/>
    </source>
</evidence>
<evidence type="ECO:0000256" key="8">
    <source>
        <dbReference type="ARBA" id="ARBA00022967"/>
    </source>
</evidence>
<evidence type="ECO:0000259" key="10">
    <source>
        <dbReference type="PROSITE" id="PS50893"/>
    </source>
</evidence>
<dbReference type="Proteomes" id="UP000319263">
    <property type="component" value="Chromosome"/>
</dbReference>
<evidence type="ECO:0000256" key="2">
    <source>
        <dbReference type="ARBA" id="ARBA00005417"/>
    </source>
</evidence>
<evidence type="ECO:0000256" key="6">
    <source>
        <dbReference type="ARBA" id="ARBA00022741"/>
    </source>
</evidence>
<protein>
    <submittedName>
        <fullName evidence="11">ABC transporter ATP-binding protein</fullName>
    </submittedName>
</protein>
<evidence type="ECO:0000256" key="3">
    <source>
        <dbReference type="ARBA" id="ARBA00022448"/>
    </source>
</evidence>
<dbReference type="OrthoDB" id="5357528at2"/>
<dbReference type="PANTHER" id="PTHR43297:SF14">
    <property type="entry name" value="ATPASE AAA-TYPE CORE DOMAIN-CONTAINING PROTEIN"/>
    <property type="match status" value="1"/>
</dbReference>
<dbReference type="SMART" id="SM00382">
    <property type="entry name" value="AAA"/>
    <property type="match status" value="1"/>
</dbReference>
<evidence type="ECO:0000256" key="9">
    <source>
        <dbReference type="ARBA" id="ARBA00023136"/>
    </source>
</evidence>
<dbReference type="InterPro" id="IPR003439">
    <property type="entry name" value="ABC_transporter-like_ATP-bd"/>
</dbReference>
<feature type="domain" description="ABC transporter" evidence="10">
    <location>
        <begin position="21"/>
        <end position="301"/>
    </location>
</feature>
<dbReference type="Pfam" id="PF08352">
    <property type="entry name" value="oligo_HPY"/>
    <property type="match status" value="1"/>
</dbReference>
<dbReference type="InterPro" id="IPR013563">
    <property type="entry name" value="Oligopep_ABC_C"/>
</dbReference>
<reference evidence="11 12" key="1">
    <citation type="submission" date="2019-07" db="EMBL/GenBank/DDBJ databases">
        <title>Microlunatus dokdonensis sp. nov. isolated from the rhizospheric soil of the wild plant Elymus tsukushiensis.</title>
        <authorList>
            <person name="Ghim S.-Y."/>
            <person name="Hwang Y.-J."/>
            <person name="Son J.-S."/>
            <person name="Shin J.-H."/>
        </authorList>
    </citation>
    <scope>NUCLEOTIDE SEQUENCE [LARGE SCALE GENOMIC DNA]</scope>
    <source>
        <strain evidence="11 12">KUDC0627</strain>
    </source>
</reference>
<dbReference type="SUPFAM" id="SSF52540">
    <property type="entry name" value="P-loop containing nucleoside triphosphate hydrolases"/>
    <property type="match status" value="1"/>
</dbReference>
<dbReference type="EMBL" id="CP041692">
    <property type="protein sequence ID" value="QDP96691.1"/>
    <property type="molecule type" value="Genomic_DNA"/>
</dbReference>
<keyword evidence="6" id="KW-0547">Nucleotide-binding</keyword>
<keyword evidence="3" id="KW-0813">Transport</keyword>
<keyword evidence="9" id="KW-0472">Membrane</keyword>
<dbReference type="CDD" id="cd03257">
    <property type="entry name" value="ABC_NikE_OppD_transporters"/>
    <property type="match status" value="1"/>
</dbReference>
<keyword evidence="7 11" id="KW-0067">ATP-binding</keyword>
<dbReference type="InterPro" id="IPR050388">
    <property type="entry name" value="ABC_Ni/Peptide_Import"/>
</dbReference>
<evidence type="ECO:0000256" key="4">
    <source>
        <dbReference type="ARBA" id="ARBA00022475"/>
    </source>
</evidence>
<keyword evidence="12" id="KW-1185">Reference proteome</keyword>
<evidence type="ECO:0000256" key="5">
    <source>
        <dbReference type="ARBA" id="ARBA00022519"/>
    </source>
</evidence>
<dbReference type="InterPro" id="IPR027417">
    <property type="entry name" value="P-loop_NTPase"/>
</dbReference>
<dbReference type="GO" id="GO:0015833">
    <property type="term" value="P:peptide transport"/>
    <property type="evidence" value="ECO:0007669"/>
    <property type="project" value="InterPro"/>
</dbReference>
<keyword evidence="8" id="KW-1278">Translocase</keyword>